<evidence type="ECO:0000256" key="2">
    <source>
        <dbReference type="SAM" id="Phobius"/>
    </source>
</evidence>
<evidence type="ECO:0000256" key="1">
    <source>
        <dbReference type="SAM" id="MobiDB-lite"/>
    </source>
</evidence>
<organism evidence="3 4">
    <name type="scientific">Liparis tanakae</name>
    <name type="common">Tanaka's snailfish</name>
    <dbReference type="NCBI Taxonomy" id="230148"/>
    <lineage>
        <taxon>Eukaryota</taxon>
        <taxon>Metazoa</taxon>
        <taxon>Chordata</taxon>
        <taxon>Craniata</taxon>
        <taxon>Vertebrata</taxon>
        <taxon>Euteleostomi</taxon>
        <taxon>Actinopterygii</taxon>
        <taxon>Neopterygii</taxon>
        <taxon>Teleostei</taxon>
        <taxon>Neoteleostei</taxon>
        <taxon>Acanthomorphata</taxon>
        <taxon>Eupercaria</taxon>
        <taxon>Perciformes</taxon>
        <taxon>Cottioidei</taxon>
        <taxon>Cottales</taxon>
        <taxon>Liparidae</taxon>
        <taxon>Liparis</taxon>
    </lineage>
</organism>
<dbReference type="AlphaFoldDB" id="A0A4Z2GIG6"/>
<keyword evidence="2" id="KW-0812">Transmembrane</keyword>
<proteinExistence type="predicted"/>
<feature type="transmembrane region" description="Helical" evidence="2">
    <location>
        <begin position="188"/>
        <end position="205"/>
    </location>
</feature>
<reference evidence="3 4" key="1">
    <citation type="submission" date="2019-03" db="EMBL/GenBank/DDBJ databases">
        <title>First draft genome of Liparis tanakae, snailfish: a comprehensive survey of snailfish specific genes.</title>
        <authorList>
            <person name="Kim W."/>
            <person name="Song I."/>
            <person name="Jeong J.-H."/>
            <person name="Kim D."/>
            <person name="Kim S."/>
            <person name="Ryu S."/>
            <person name="Song J.Y."/>
            <person name="Lee S.K."/>
        </authorList>
    </citation>
    <scope>NUCLEOTIDE SEQUENCE [LARGE SCALE GENOMIC DNA]</scope>
    <source>
        <tissue evidence="3">Muscle</tissue>
    </source>
</reference>
<accession>A0A4Z2GIG6</accession>
<keyword evidence="2" id="KW-1133">Transmembrane helix</keyword>
<evidence type="ECO:0000313" key="4">
    <source>
        <dbReference type="Proteomes" id="UP000314294"/>
    </source>
</evidence>
<keyword evidence="2" id="KW-0472">Membrane</keyword>
<sequence>MHMAEEAGAISHAPAASRLDASESCDRRDKNFFDASGVNCERTITPHQWSKFFNLRKVDPFGVREGFCEVADQWVLDILTADHWQPGSSPTGRREREEAHVADINATAVRSSDSASESVPFRVRLDVVGRSGSRSDRFTNFGLILSLEPPTSPEDPRHSHLAVPGHINRVLAGTFLRGKLCVSVHVDFFPFFLFFLFLLVIRVSATGGSLRNWWIVVPLQFLHLCNDGDLVRDCPLWC</sequence>
<protein>
    <submittedName>
        <fullName evidence="3">Uncharacterized protein</fullName>
    </submittedName>
</protein>
<dbReference type="Proteomes" id="UP000314294">
    <property type="component" value="Unassembled WGS sequence"/>
</dbReference>
<dbReference type="EMBL" id="SRLO01000530">
    <property type="protein sequence ID" value="TNN53001.1"/>
    <property type="molecule type" value="Genomic_DNA"/>
</dbReference>
<gene>
    <name evidence="3" type="ORF">EYF80_036800</name>
</gene>
<comment type="caution">
    <text evidence="3">The sequence shown here is derived from an EMBL/GenBank/DDBJ whole genome shotgun (WGS) entry which is preliminary data.</text>
</comment>
<feature type="region of interest" description="Disordered" evidence="1">
    <location>
        <begin position="1"/>
        <end position="21"/>
    </location>
</feature>
<name>A0A4Z2GIG6_9TELE</name>
<evidence type="ECO:0000313" key="3">
    <source>
        <dbReference type="EMBL" id="TNN53001.1"/>
    </source>
</evidence>
<keyword evidence="4" id="KW-1185">Reference proteome</keyword>